<proteinExistence type="predicted"/>
<reference evidence="1" key="1">
    <citation type="submission" date="2020-01" db="EMBL/GenBank/DDBJ databases">
        <authorList>
            <person name="Meier V. D."/>
            <person name="Meier V D."/>
        </authorList>
    </citation>
    <scope>NUCLEOTIDE SEQUENCE</scope>
    <source>
        <strain evidence="1">HLG_WM_MAG_07</strain>
    </source>
</reference>
<dbReference type="AlphaFoldDB" id="A0A6S6U2G1"/>
<sequence length="39" mass="4420">MNLHSQARTTPKIREEIKASKGKMTMNEAAQFVEKSSLQ</sequence>
<organism evidence="1">
    <name type="scientific">uncultured Thiotrichaceae bacterium</name>
    <dbReference type="NCBI Taxonomy" id="298394"/>
    <lineage>
        <taxon>Bacteria</taxon>
        <taxon>Pseudomonadati</taxon>
        <taxon>Pseudomonadota</taxon>
        <taxon>Gammaproteobacteria</taxon>
        <taxon>Thiotrichales</taxon>
        <taxon>Thiotrichaceae</taxon>
        <taxon>environmental samples</taxon>
    </lineage>
</organism>
<gene>
    <name evidence="1" type="ORF">HELGO_WM8049</name>
</gene>
<accession>A0A6S6U2G1</accession>
<dbReference type="EMBL" id="CACVAY010000129">
    <property type="protein sequence ID" value="CAA6825864.1"/>
    <property type="molecule type" value="Genomic_DNA"/>
</dbReference>
<protein>
    <submittedName>
        <fullName evidence="1">Uncharacterized protein</fullName>
    </submittedName>
</protein>
<name>A0A6S6U2G1_9GAMM</name>
<evidence type="ECO:0000313" key="1">
    <source>
        <dbReference type="EMBL" id="CAA6825864.1"/>
    </source>
</evidence>